<dbReference type="EMBL" id="JAYDYQ010001088">
    <property type="protein sequence ID" value="KAK4489185.1"/>
    <property type="molecule type" value="Genomic_DNA"/>
</dbReference>
<feature type="domain" description="Phytocyanin" evidence="4">
    <location>
        <begin position="28"/>
        <end position="123"/>
    </location>
</feature>
<comment type="caution">
    <text evidence="5">The sequence shown here is derived from an EMBL/GenBank/DDBJ whole genome shotgun (WGS) entry which is preliminary data.</text>
</comment>
<evidence type="ECO:0000313" key="5">
    <source>
        <dbReference type="EMBL" id="KAK4489185.1"/>
    </source>
</evidence>
<evidence type="ECO:0000256" key="3">
    <source>
        <dbReference type="SAM" id="SignalP"/>
    </source>
</evidence>
<feature type="signal peptide" evidence="3">
    <location>
        <begin position="1"/>
        <end position="25"/>
    </location>
</feature>
<dbReference type="InterPro" id="IPR039391">
    <property type="entry name" value="Phytocyanin-like"/>
</dbReference>
<dbReference type="PANTHER" id="PTHR33021:SF424">
    <property type="entry name" value="BASIC BLUE PROTEIN"/>
    <property type="match status" value="1"/>
</dbReference>
<dbReference type="PROSITE" id="PS51485">
    <property type="entry name" value="PHYTOCYANIN"/>
    <property type="match status" value="1"/>
</dbReference>
<sequence>MSREKGNAIFVTIMVLGLMLHSNLAHGMTYTVGDSRGWDFDVAGWENGKKFHSGDTLVFKYSEGAHNVVVVNKSDYDSCNVPDNATTFSSGNDKVKLRKGPIYFICGIPGHCDAGMKIAINAA</sequence>
<dbReference type="PANTHER" id="PTHR33021">
    <property type="entry name" value="BLUE COPPER PROTEIN"/>
    <property type="match status" value="1"/>
</dbReference>
<evidence type="ECO:0000313" key="6">
    <source>
        <dbReference type="Proteomes" id="UP001291926"/>
    </source>
</evidence>
<evidence type="ECO:0000256" key="1">
    <source>
        <dbReference type="ARBA" id="ARBA00022723"/>
    </source>
</evidence>
<feature type="chain" id="PRO_5045437158" description="Phytocyanin domain-containing protein" evidence="3">
    <location>
        <begin position="26"/>
        <end position="123"/>
    </location>
</feature>
<dbReference type="PROSITE" id="PS00196">
    <property type="entry name" value="COPPER_BLUE"/>
    <property type="match status" value="1"/>
</dbReference>
<keyword evidence="6" id="KW-1185">Reference proteome</keyword>
<keyword evidence="3" id="KW-0732">Signal</keyword>
<name>A0ABR0DIW1_9LAMI</name>
<keyword evidence="1" id="KW-0479">Metal-binding</keyword>
<dbReference type="CDD" id="cd11013">
    <property type="entry name" value="Plantacyanin"/>
    <property type="match status" value="1"/>
</dbReference>
<accession>A0ABR0DIW1</accession>
<dbReference type="InterPro" id="IPR008972">
    <property type="entry name" value="Cupredoxin"/>
</dbReference>
<dbReference type="Pfam" id="PF02298">
    <property type="entry name" value="Cu_bind_like"/>
    <property type="match status" value="1"/>
</dbReference>
<dbReference type="SUPFAM" id="SSF49503">
    <property type="entry name" value="Cupredoxins"/>
    <property type="match status" value="1"/>
</dbReference>
<evidence type="ECO:0000259" key="4">
    <source>
        <dbReference type="PROSITE" id="PS51485"/>
    </source>
</evidence>
<evidence type="ECO:0000256" key="2">
    <source>
        <dbReference type="ARBA" id="ARBA00023008"/>
    </source>
</evidence>
<dbReference type="InterPro" id="IPR003245">
    <property type="entry name" value="Phytocyanin_dom"/>
</dbReference>
<organism evidence="5 6">
    <name type="scientific">Penstemon davidsonii</name>
    <dbReference type="NCBI Taxonomy" id="160366"/>
    <lineage>
        <taxon>Eukaryota</taxon>
        <taxon>Viridiplantae</taxon>
        <taxon>Streptophyta</taxon>
        <taxon>Embryophyta</taxon>
        <taxon>Tracheophyta</taxon>
        <taxon>Spermatophyta</taxon>
        <taxon>Magnoliopsida</taxon>
        <taxon>eudicotyledons</taxon>
        <taxon>Gunneridae</taxon>
        <taxon>Pentapetalae</taxon>
        <taxon>asterids</taxon>
        <taxon>lamiids</taxon>
        <taxon>Lamiales</taxon>
        <taxon>Plantaginaceae</taxon>
        <taxon>Cheloneae</taxon>
        <taxon>Penstemon</taxon>
    </lineage>
</organism>
<dbReference type="InterPro" id="IPR028871">
    <property type="entry name" value="BlueCu_1_BS"/>
</dbReference>
<keyword evidence="2" id="KW-0186">Copper</keyword>
<dbReference type="Proteomes" id="UP001291926">
    <property type="component" value="Unassembled WGS sequence"/>
</dbReference>
<dbReference type="InterPro" id="IPR041844">
    <property type="entry name" value="Plantacyanin"/>
</dbReference>
<proteinExistence type="predicted"/>
<reference evidence="5 6" key="1">
    <citation type="journal article" date="2023" name="bioRxiv">
        <title>Genome report: Whole genome sequence and annotation of Penstemon davidsonii.</title>
        <authorList>
            <person name="Ostevik K.L."/>
            <person name="Alabady M."/>
            <person name="Zhang M."/>
            <person name="Rausher M.D."/>
        </authorList>
    </citation>
    <scope>NUCLEOTIDE SEQUENCE [LARGE SCALE GENOMIC DNA]</scope>
    <source>
        <strain evidence="5">DNT005</strain>
        <tissue evidence="5">Whole leaf</tissue>
    </source>
</reference>
<gene>
    <name evidence="5" type="ORF">RD792_004979</name>
</gene>
<dbReference type="Gene3D" id="2.60.40.420">
    <property type="entry name" value="Cupredoxins - blue copper proteins"/>
    <property type="match status" value="1"/>
</dbReference>
<protein>
    <recommendedName>
        <fullName evidence="4">Phytocyanin domain-containing protein</fullName>
    </recommendedName>
</protein>